<evidence type="ECO:0000256" key="1">
    <source>
        <dbReference type="SAM" id="SignalP"/>
    </source>
</evidence>
<proteinExistence type="predicted"/>
<keyword evidence="3" id="KW-1185">Reference proteome</keyword>
<reference evidence="2 3" key="1">
    <citation type="submission" date="2016-06" db="EMBL/GenBank/DDBJ databases">
        <authorList>
            <person name="Kjaerup R.B."/>
            <person name="Dalgaard T.S."/>
            <person name="Juul-Madsen H.R."/>
        </authorList>
    </citation>
    <scope>NUCLEOTIDE SEQUENCE [LARGE SCALE GENOMIC DNA]</scope>
    <source>
        <strain evidence="2">2</strain>
    </source>
</reference>
<accession>A0A1A8Y1Y7</accession>
<gene>
    <name evidence="2" type="ORF">PROAA_460007</name>
</gene>
<keyword evidence="1" id="KW-0732">Signal</keyword>
<name>A0A1A8Y1Y7_9RHOO</name>
<dbReference type="NCBIfam" id="NF045614">
    <property type="entry name" value="efflu_CzcI_Cupr"/>
    <property type="match status" value="1"/>
</dbReference>
<feature type="signal peptide" evidence="1">
    <location>
        <begin position="1"/>
        <end position="20"/>
    </location>
</feature>
<dbReference type="InterPro" id="IPR055013">
    <property type="entry name" value="CzcI"/>
</dbReference>
<feature type="chain" id="PRO_5008381981" description="Cobalt-zinc-cadmium resistance protein CzcI" evidence="1">
    <location>
        <begin position="21"/>
        <end position="117"/>
    </location>
</feature>
<evidence type="ECO:0000313" key="2">
    <source>
        <dbReference type="EMBL" id="SBT10393.1"/>
    </source>
</evidence>
<dbReference type="Proteomes" id="UP000199600">
    <property type="component" value="Unassembled WGS sequence"/>
</dbReference>
<dbReference type="AlphaFoldDB" id="A0A1A8Y1Y7"/>
<dbReference type="RefSeq" id="WP_186411987.1">
    <property type="nucleotide sequence ID" value="NZ_FLQY01000347.1"/>
</dbReference>
<evidence type="ECO:0000313" key="3">
    <source>
        <dbReference type="Proteomes" id="UP000199600"/>
    </source>
</evidence>
<organism evidence="2 3">
    <name type="scientific">Candidatus Propionivibrio aalborgensis</name>
    <dbReference type="NCBI Taxonomy" id="1860101"/>
    <lineage>
        <taxon>Bacteria</taxon>
        <taxon>Pseudomonadati</taxon>
        <taxon>Pseudomonadota</taxon>
        <taxon>Betaproteobacteria</taxon>
        <taxon>Rhodocyclales</taxon>
        <taxon>Rhodocyclaceae</taxon>
        <taxon>Propionivibrio</taxon>
    </lineage>
</organism>
<dbReference type="GO" id="GO:0046686">
    <property type="term" value="P:response to cadmium ion"/>
    <property type="evidence" value="ECO:0007669"/>
    <property type="project" value="InterPro"/>
</dbReference>
<sequence>MRRWLAILLLVFLPFQFTWAAVAGYCQHEADAASQHFGHHQHKHQADADHDGVPDTKLTGGIDSDCGTCHAGCVVAIFGAVGLPLTTGISFAIPWQPGMPTSPPFIQPERPNWHSLA</sequence>
<protein>
    <recommendedName>
        <fullName evidence="4">Cobalt-zinc-cadmium resistance protein CzcI</fullName>
    </recommendedName>
</protein>
<evidence type="ECO:0008006" key="4">
    <source>
        <dbReference type="Google" id="ProtNLM"/>
    </source>
</evidence>
<dbReference type="EMBL" id="FLQY01000347">
    <property type="protein sequence ID" value="SBT10393.1"/>
    <property type="molecule type" value="Genomic_DNA"/>
</dbReference>